<evidence type="ECO:0000313" key="2">
    <source>
        <dbReference type="Proteomes" id="UP000028715"/>
    </source>
</evidence>
<name>A0A085ZJ61_9FLAO</name>
<dbReference type="OrthoDB" id="979785at2"/>
<protein>
    <submittedName>
        <fullName evidence="1">Uncharacterized protein</fullName>
    </submittedName>
</protein>
<dbReference type="EMBL" id="JPRL01000001">
    <property type="protein sequence ID" value="KFF04475.1"/>
    <property type="molecule type" value="Genomic_DNA"/>
</dbReference>
<dbReference type="STRING" id="362418.IW19_02545"/>
<accession>A0A085ZJ61</accession>
<reference evidence="1 2" key="1">
    <citation type="submission" date="2014-07" db="EMBL/GenBank/DDBJ databases">
        <title>Genome of Flavobacterium reichenbachii LMG 25512.</title>
        <authorList>
            <person name="Stropko S.J."/>
            <person name="Pipes S.E."/>
            <person name="Newman J.D."/>
        </authorList>
    </citation>
    <scope>NUCLEOTIDE SEQUENCE [LARGE SCALE GENOMIC DNA]</scope>
    <source>
        <strain evidence="1 2">LMG 25512</strain>
    </source>
</reference>
<organism evidence="1 2">
    <name type="scientific">Flavobacterium reichenbachii</name>
    <dbReference type="NCBI Taxonomy" id="362418"/>
    <lineage>
        <taxon>Bacteria</taxon>
        <taxon>Pseudomonadati</taxon>
        <taxon>Bacteroidota</taxon>
        <taxon>Flavobacteriia</taxon>
        <taxon>Flavobacteriales</taxon>
        <taxon>Flavobacteriaceae</taxon>
        <taxon>Flavobacterium</taxon>
    </lineage>
</organism>
<proteinExistence type="predicted"/>
<keyword evidence="2" id="KW-1185">Reference proteome</keyword>
<sequence length="425" mass="48302">MDLDIKVKILGGQNTEPKQLQVLDANFAVIAEHWISQRNYSFSLPNQLYTIRLNLVSGKRYDLIAAADKNSTAKIVFDLRDEKSLLEQISVLPLELTPEERLLHSIFGDKGIIKKSNPLNATLELGITVARLWTRQNGVWTTKLLPEIKQEKLISGELTVTIKPTGLFHLLEIQNPNRVSQFISVPKGNTVKCIIRRTSNPFIAAFYDVTLKLSNRRAQALLSLMNSGDMSRAKSLWSLNDAEDLLQEKISDPIAAAIGGYYLLKTGELLRMHNWAENLSRWFEWLPDGHIIYAWQMILENNNKEAFENNDRRIRNSLLRSMEGGMPIFSEGVRLLYDGLVMCSYTFEQSDESIEKALKDVRAFLANSDSTKETTTYFGSYPELPDKEPFGNPILPPLFTENRLIGNSVSYDIVQKLNESSHHEL</sequence>
<dbReference type="AlphaFoldDB" id="A0A085ZJ61"/>
<dbReference type="RefSeq" id="WP_035680780.1">
    <property type="nucleotide sequence ID" value="NZ_JPRL01000001.1"/>
</dbReference>
<comment type="caution">
    <text evidence="1">The sequence shown here is derived from an EMBL/GenBank/DDBJ whole genome shotgun (WGS) entry which is preliminary data.</text>
</comment>
<dbReference type="Proteomes" id="UP000028715">
    <property type="component" value="Unassembled WGS sequence"/>
</dbReference>
<gene>
    <name evidence="1" type="ORF">IW19_02545</name>
</gene>
<dbReference type="eggNOG" id="ENOG502ZTEG">
    <property type="taxonomic scope" value="Bacteria"/>
</dbReference>
<evidence type="ECO:0000313" key="1">
    <source>
        <dbReference type="EMBL" id="KFF04475.1"/>
    </source>
</evidence>